<dbReference type="InterPro" id="IPR007219">
    <property type="entry name" value="XnlR_reg_dom"/>
</dbReference>
<comment type="caution">
    <text evidence="5">The sequence shown here is derived from an EMBL/GenBank/DDBJ whole genome shotgun (WGS) entry which is preliminary data.</text>
</comment>
<evidence type="ECO:0000313" key="5">
    <source>
        <dbReference type="EMBL" id="RKU43651.1"/>
    </source>
</evidence>
<dbReference type="GO" id="GO:0003677">
    <property type="term" value="F:DNA binding"/>
    <property type="evidence" value="ECO:0007669"/>
    <property type="project" value="InterPro"/>
</dbReference>
<organism evidence="5 6">
    <name type="scientific">Coniochaeta pulveracea</name>
    <dbReference type="NCBI Taxonomy" id="177199"/>
    <lineage>
        <taxon>Eukaryota</taxon>
        <taxon>Fungi</taxon>
        <taxon>Dikarya</taxon>
        <taxon>Ascomycota</taxon>
        <taxon>Pezizomycotina</taxon>
        <taxon>Sordariomycetes</taxon>
        <taxon>Sordariomycetidae</taxon>
        <taxon>Coniochaetales</taxon>
        <taxon>Coniochaetaceae</taxon>
        <taxon>Coniochaeta</taxon>
    </lineage>
</organism>
<feature type="compositionally biased region" description="Low complexity" evidence="3">
    <location>
        <begin position="68"/>
        <end position="80"/>
    </location>
</feature>
<dbReference type="PROSITE" id="PS50048">
    <property type="entry name" value="ZN2_CY6_FUNGAL_2"/>
    <property type="match status" value="1"/>
</dbReference>
<dbReference type="GO" id="GO:0008270">
    <property type="term" value="F:zinc ion binding"/>
    <property type="evidence" value="ECO:0007669"/>
    <property type="project" value="InterPro"/>
</dbReference>
<keyword evidence="1" id="KW-0479">Metal-binding</keyword>
<feature type="domain" description="Zn(2)-C6 fungal-type" evidence="4">
    <location>
        <begin position="19"/>
        <end position="48"/>
    </location>
</feature>
<name>A0A420Y703_9PEZI</name>
<dbReference type="InterPro" id="IPR036864">
    <property type="entry name" value="Zn2-C6_fun-type_DNA-bd_sf"/>
</dbReference>
<dbReference type="SMART" id="SM00906">
    <property type="entry name" value="Fungal_trans"/>
    <property type="match status" value="1"/>
</dbReference>
<evidence type="ECO:0000259" key="4">
    <source>
        <dbReference type="PROSITE" id="PS50048"/>
    </source>
</evidence>
<dbReference type="CDD" id="cd00067">
    <property type="entry name" value="GAL4"/>
    <property type="match status" value="1"/>
</dbReference>
<keyword evidence="2" id="KW-0539">Nucleus</keyword>
<dbReference type="GO" id="GO:0000981">
    <property type="term" value="F:DNA-binding transcription factor activity, RNA polymerase II-specific"/>
    <property type="evidence" value="ECO:0007669"/>
    <property type="project" value="InterPro"/>
</dbReference>
<dbReference type="Proteomes" id="UP000275385">
    <property type="component" value="Unassembled WGS sequence"/>
</dbReference>
<dbReference type="OrthoDB" id="2740448at2759"/>
<dbReference type="PROSITE" id="PS00463">
    <property type="entry name" value="ZN2_CY6_FUNGAL_1"/>
    <property type="match status" value="1"/>
</dbReference>
<dbReference type="InterPro" id="IPR050797">
    <property type="entry name" value="Carb_Metab_Trans_Reg"/>
</dbReference>
<sequence length="614" mass="67196">MSEPEGPPRKKQRKIGSRSCDGCKVRKVKCTEIPPCVRCRTIGIECTFLKAQSTRGPRTLRAKTLQQIQEAQQTTSQQDTPLLSRSNDGHTHHQGPDGGTEPGRQEGQPISVESLVLRLCIYRLRLFPVWPIMAVEEVIAALHRDSHDVETFALALAVGAATMAQLKLDRFKDQGVSDDCTAGLLEAECQRIRVQLNSETANLNRLRTSFFLHIYHENLDPGGTKSLLYLREAITLAQIMGLDRARTYAMLNPAEDRLRRRILWLLFVTERGVAALHKLPIILGPADKLPPLNSSESEDEAHILPAFKKLVHLFWIFDQSGAFEILQDAAEDGNMDISTSTATGTSEKLRQEVLATLQRRLAAAPLDLSNATTDIQKADIWVTRQWMQILIWRATWRATLGHWRTSSDSSSSVPDSGPVQIAQEFLTYISRIPSAALEAHGPAIELKVYEIASAVADTLTSHSGSFIGSGLPASVLNRLQQILATSRGGNSSLLGLLTARIAHMGLMAAAPLPSLLGVYDITAGFDMTGHTHVVEEITDEDGDQEQDWAGQHSATRISPPLSPWLSLVTAAADLEHQQGLGTDSFAGDMSSAEELEGRGQGSVGNGMMDWFGLS</sequence>
<dbReference type="Pfam" id="PF00172">
    <property type="entry name" value="Zn_clus"/>
    <property type="match status" value="1"/>
</dbReference>
<dbReference type="GO" id="GO:0006351">
    <property type="term" value="P:DNA-templated transcription"/>
    <property type="evidence" value="ECO:0007669"/>
    <property type="project" value="InterPro"/>
</dbReference>
<dbReference type="PANTHER" id="PTHR31668:SF28">
    <property type="entry name" value="ZN(II)2CYS6 TRANSCRIPTION FACTOR (EUROFUNG)"/>
    <property type="match status" value="1"/>
</dbReference>
<proteinExistence type="predicted"/>
<evidence type="ECO:0000256" key="2">
    <source>
        <dbReference type="ARBA" id="ARBA00023242"/>
    </source>
</evidence>
<feature type="region of interest" description="Disordered" evidence="3">
    <location>
        <begin position="68"/>
        <end position="107"/>
    </location>
</feature>
<dbReference type="AlphaFoldDB" id="A0A420Y703"/>
<protein>
    <recommendedName>
        <fullName evidence="4">Zn(2)-C6 fungal-type domain-containing protein</fullName>
    </recommendedName>
</protein>
<dbReference type="Pfam" id="PF04082">
    <property type="entry name" value="Fungal_trans"/>
    <property type="match status" value="1"/>
</dbReference>
<gene>
    <name evidence="5" type="ORF">DL546_005803</name>
</gene>
<dbReference type="CDD" id="cd12148">
    <property type="entry name" value="fungal_TF_MHR"/>
    <property type="match status" value="1"/>
</dbReference>
<keyword evidence="6" id="KW-1185">Reference proteome</keyword>
<dbReference type="SMART" id="SM00066">
    <property type="entry name" value="GAL4"/>
    <property type="match status" value="1"/>
</dbReference>
<accession>A0A420Y703</accession>
<evidence type="ECO:0000256" key="1">
    <source>
        <dbReference type="ARBA" id="ARBA00022723"/>
    </source>
</evidence>
<dbReference type="PANTHER" id="PTHR31668">
    <property type="entry name" value="GLUCOSE TRANSPORT TRANSCRIPTION REGULATOR RGT1-RELATED-RELATED"/>
    <property type="match status" value="1"/>
</dbReference>
<dbReference type="Gene3D" id="4.10.240.10">
    <property type="entry name" value="Zn(2)-C6 fungal-type DNA-binding domain"/>
    <property type="match status" value="1"/>
</dbReference>
<dbReference type="STRING" id="177199.A0A420Y703"/>
<dbReference type="SUPFAM" id="SSF57701">
    <property type="entry name" value="Zn2/Cys6 DNA-binding domain"/>
    <property type="match status" value="1"/>
</dbReference>
<dbReference type="InterPro" id="IPR001138">
    <property type="entry name" value="Zn2Cys6_DnaBD"/>
</dbReference>
<evidence type="ECO:0000256" key="3">
    <source>
        <dbReference type="SAM" id="MobiDB-lite"/>
    </source>
</evidence>
<reference evidence="5 6" key="1">
    <citation type="submission" date="2018-08" db="EMBL/GenBank/DDBJ databases">
        <title>Draft genome of the lignicolous fungus Coniochaeta pulveracea.</title>
        <authorList>
            <person name="Borstlap C.J."/>
            <person name="De Witt R.N."/>
            <person name="Botha A."/>
            <person name="Volschenk H."/>
        </authorList>
    </citation>
    <scope>NUCLEOTIDE SEQUENCE [LARGE SCALE GENOMIC DNA]</scope>
    <source>
        <strain evidence="5 6">CAB683</strain>
    </source>
</reference>
<evidence type="ECO:0000313" key="6">
    <source>
        <dbReference type="Proteomes" id="UP000275385"/>
    </source>
</evidence>
<dbReference type="EMBL" id="QVQW01000040">
    <property type="protein sequence ID" value="RKU43651.1"/>
    <property type="molecule type" value="Genomic_DNA"/>
</dbReference>